<dbReference type="InterPro" id="IPR053717">
    <property type="entry name" value="MerB_lyase_sf"/>
</dbReference>
<dbReference type="AlphaFoldDB" id="A0AB34KGA1"/>
<protein>
    <recommendedName>
        <fullName evidence="3">Alkylmercury lyase</fullName>
    </recommendedName>
</protein>
<comment type="caution">
    <text evidence="1">The sequence shown here is derived from an EMBL/GenBank/DDBJ whole genome shotgun (WGS) entry which is preliminary data.</text>
</comment>
<reference evidence="1 2" key="1">
    <citation type="journal article" date="2020" name="Microbiol. Resour. Announc.">
        <title>Draft Genome Sequence of a Cladosporium Species Isolated from the Mesophotic Ascidian Didemnum maculosum.</title>
        <authorList>
            <person name="Gioti A."/>
            <person name="Siaperas R."/>
            <person name="Nikolaivits E."/>
            <person name="Le Goff G."/>
            <person name="Ouazzani J."/>
            <person name="Kotoulas G."/>
            <person name="Topakas E."/>
        </authorList>
    </citation>
    <scope>NUCLEOTIDE SEQUENCE [LARGE SCALE GENOMIC DNA]</scope>
    <source>
        <strain evidence="1 2">TM138-S3</strain>
    </source>
</reference>
<evidence type="ECO:0008006" key="3">
    <source>
        <dbReference type="Google" id="ProtNLM"/>
    </source>
</evidence>
<dbReference type="EMBL" id="JAAQHG020000041">
    <property type="protein sequence ID" value="KAL1582966.1"/>
    <property type="molecule type" value="Genomic_DNA"/>
</dbReference>
<evidence type="ECO:0000313" key="1">
    <source>
        <dbReference type="EMBL" id="KAL1582966.1"/>
    </source>
</evidence>
<dbReference type="InterPro" id="IPR004927">
    <property type="entry name" value="MerB"/>
</dbReference>
<organism evidence="1 2">
    <name type="scientific">Cladosporium halotolerans</name>
    <dbReference type="NCBI Taxonomy" id="1052096"/>
    <lineage>
        <taxon>Eukaryota</taxon>
        <taxon>Fungi</taxon>
        <taxon>Dikarya</taxon>
        <taxon>Ascomycota</taxon>
        <taxon>Pezizomycotina</taxon>
        <taxon>Dothideomycetes</taxon>
        <taxon>Dothideomycetidae</taxon>
        <taxon>Cladosporiales</taxon>
        <taxon>Cladosporiaceae</taxon>
        <taxon>Cladosporium</taxon>
    </lineage>
</organism>
<evidence type="ECO:0000313" key="2">
    <source>
        <dbReference type="Proteomes" id="UP000803884"/>
    </source>
</evidence>
<gene>
    <name evidence="1" type="ORF">WHR41_08242</name>
</gene>
<dbReference type="GO" id="GO:0018836">
    <property type="term" value="F:alkylmercury lyase activity"/>
    <property type="evidence" value="ECO:0007669"/>
    <property type="project" value="InterPro"/>
</dbReference>
<accession>A0AB34KGA1</accession>
<proteinExistence type="predicted"/>
<dbReference type="SUPFAM" id="SSF160387">
    <property type="entry name" value="NosL/MerB-like"/>
    <property type="match status" value="1"/>
</dbReference>
<sequence length="225" mass="25419">MPATVTNFQAQVRGALTQQIAAKGHAPSKEELAAGLRCSSEDVETALLALHSSHSLLLHPYKVEPWVVHPFALYPASCWVQIGDRGYWATCLYCAFGVAAALKADVDIFTRFGGEREECVVRVRDQDILEKDLVFHLSTPIRQWWDNVIHSCASFQPFHNEDEVDSWCRRHASPKGAVVPLSQMWRFASAWYGDYVSQPWRKRSAEEIKEVLSSNGLEGPFWSIE</sequence>
<keyword evidence="2" id="KW-1185">Reference proteome</keyword>
<name>A0AB34KGA1_9PEZI</name>
<dbReference type="Proteomes" id="UP000803884">
    <property type="component" value="Unassembled WGS sequence"/>
</dbReference>
<dbReference type="RefSeq" id="XP_069226073.1">
    <property type="nucleotide sequence ID" value="XM_069376846.1"/>
</dbReference>
<dbReference type="Gene3D" id="3.30.450.410">
    <property type="match status" value="1"/>
</dbReference>
<dbReference type="Pfam" id="PF03243">
    <property type="entry name" value="MerB"/>
    <property type="match status" value="1"/>
</dbReference>
<dbReference type="GeneID" id="96009684"/>